<dbReference type="AlphaFoldDB" id="A0A076EAR1"/>
<evidence type="ECO:0000313" key="3">
    <source>
        <dbReference type="EMBL" id="AII03340.1"/>
    </source>
</evidence>
<dbReference type="InterPro" id="IPR025751">
    <property type="entry name" value="RsbRD_N_dom"/>
</dbReference>
<evidence type="ECO:0000313" key="4">
    <source>
        <dbReference type="Proteomes" id="UP000028488"/>
    </source>
</evidence>
<evidence type="ECO:0000259" key="1">
    <source>
        <dbReference type="Pfam" id="PF13556"/>
    </source>
</evidence>
<dbReference type="Pfam" id="PF14361">
    <property type="entry name" value="RsbRD_N"/>
    <property type="match status" value="1"/>
</dbReference>
<organism evidence="3 4">
    <name type="scientific">Rhodococcus opacus</name>
    <name type="common">Nocardia opaca</name>
    <dbReference type="NCBI Taxonomy" id="37919"/>
    <lineage>
        <taxon>Bacteria</taxon>
        <taxon>Bacillati</taxon>
        <taxon>Actinomycetota</taxon>
        <taxon>Actinomycetes</taxon>
        <taxon>Mycobacteriales</taxon>
        <taxon>Nocardiaceae</taxon>
        <taxon>Rhodococcus</taxon>
    </lineage>
</organism>
<gene>
    <name evidence="3" type="ORF">EP51_01230</name>
</gene>
<dbReference type="InterPro" id="IPR042070">
    <property type="entry name" value="PucR_C-HTH_sf"/>
</dbReference>
<dbReference type="Proteomes" id="UP000028488">
    <property type="component" value="Chromosome"/>
</dbReference>
<sequence>MSQPLPPQLLAALGRAERRLPEISAQAVERYAQSSPHYGEGFTTEHVYPVMARNCRIFGQFLLRGAAGANEDAQTQLDTLAAAAQDRAEDGLPVTDLVDSYLMIVDMICQAVLSEVSAADSAGVGALLEGMFAQARRAVYTVSDAHQQEFEAVGTETREAARDLVRELISGGPGAELAQRLGTRVAPAYVVLALHLGEHPAEPAADEVGRRIAGRRKARRVQQEIRRFLGGDVLAALERDEGMVLIPADPGPSTAWLTTIQAMMPRLEAVAGATVRGGVSAAAATADLPRAAALARNLLNLVRARNDPGALGVLDNLLVEYQLAQPTDARTSLLRVIEPLTPFPELVETLQLYFDNDFNRRRTARVLQVHPNTIDNRLAKIADLTGTDPRTSRALMLLGSALTLANLNLPGA</sequence>
<feature type="domain" description="PucR C-terminal helix-turn-helix" evidence="1">
    <location>
        <begin position="346"/>
        <end position="403"/>
    </location>
</feature>
<name>A0A076EAR1_RHOOP</name>
<accession>A0A076EAR1</accession>
<dbReference type="InterPro" id="IPR051448">
    <property type="entry name" value="CdaR-like_regulators"/>
</dbReference>
<feature type="domain" description="RsbT co-antagonist protein RsbRD N-terminal" evidence="2">
    <location>
        <begin position="21"/>
        <end position="159"/>
    </location>
</feature>
<dbReference type="PANTHER" id="PTHR33744:SF1">
    <property type="entry name" value="DNA-BINDING TRANSCRIPTIONAL ACTIVATOR ADER"/>
    <property type="match status" value="1"/>
</dbReference>
<dbReference type="Gene3D" id="1.10.10.2840">
    <property type="entry name" value="PucR C-terminal helix-turn-helix domain"/>
    <property type="match status" value="1"/>
</dbReference>
<protein>
    <submittedName>
        <fullName evidence="3">CdaR family transcriptional regulator</fullName>
    </submittedName>
</protein>
<proteinExistence type="predicted"/>
<dbReference type="Pfam" id="PF13556">
    <property type="entry name" value="HTH_30"/>
    <property type="match status" value="1"/>
</dbReference>
<evidence type="ECO:0000259" key="2">
    <source>
        <dbReference type="Pfam" id="PF14361"/>
    </source>
</evidence>
<reference evidence="3 4" key="1">
    <citation type="submission" date="2014-07" db="EMBL/GenBank/DDBJ databases">
        <title>Genome Sequence of Rhodococcus opacus Strain R7, a Biodegrader of Mono- and Polycyclic Aromatic Hydrocarbons.</title>
        <authorList>
            <person name="Di Gennaro P."/>
            <person name="Zampolli J."/>
            <person name="Presti I."/>
            <person name="Cappelletti M."/>
            <person name="D'Ursi P."/>
            <person name="Orro A."/>
            <person name="Mezzelani A."/>
            <person name="Milanesi L."/>
        </authorList>
    </citation>
    <scope>NUCLEOTIDE SEQUENCE [LARGE SCALE GENOMIC DNA]</scope>
    <source>
        <strain evidence="3 4">R7</strain>
    </source>
</reference>
<dbReference type="eggNOG" id="COG3835">
    <property type="taxonomic scope" value="Bacteria"/>
</dbReference>
<dbReference type="PANTHER" id="PTHR33744">
    <property type="entry name" value="CARBOHYDRATE DIACID REGULATOR"/>
    <property type="match status" value="1"/>
</dbReference>
<dbReference type="EMBL" id="CP008947">
    <property type="protein sequence ID" value="AII03340.1"/>
    <property type="molecule type" value="Genomic_DNA"/>
</dbReference>
<dbReference type="InterPro" id="IPR025736">
    <property type="entry name" value="PucR_C-HTH_dom"/>
</dbReference>
<dbReference type="RefSeq" id="WP_128642070.1">
    <property type="nucleotide sequence ID" value="NZ_CP008947.1"/>
</dbReference>